<evidence type="ECO:0000313" key="4">
    <source>
        <dbReference type="Proteomes" id="UP000228934"/>
    </source>
</evidence>
<reference evidence="4" key="1">
    <citation type="journal article" date="2017" name="Nat. Commun.">
        <title>The North American bullfrog draft genome provides insight into hormonal regulation of long noncoding RNA.</title>
        <authorList>
            <person name="Hammond S.A."/>
            <person name="Warren R.L."/>
            <person name="Vandervalk B.P."/>
            <person name="Kucuk E."/>
            <person name="Khan H."/>
            <person name="Gibb E.A."/>
            <person name="Pandoh P."/>
            <person name="Kirk H."/>
            <person name="Zhao Y."/>
            <person name="Jones M."/>
            <person name="Mungall A.J."/>
            <person name="Coope R."/>
            <person name="Pleasance S."/>
            <person name="Moore R.A."/>
            <person name="Holt R.A."/>
            <person name="Round J.M."/>
            <person name="Ohora S."/>
            <person name="Walle B.V."/>
            <person name="Veldhoen N."/>
            <person name="Helbing C.C."/>
            <person name="Birol I."/>
        </authorList>
    </citation>
    <scope>NUCLEOTIDE SEQUENCE [LARGE SCALE GENOMIC DNA]</scope>
</reference>
<accession>A0A2G9P4D3</accession>
<evidence type="ECO:0000313" key="3">
    <source>
        <dbReference type="EMBL" id="PIN98215.1"/>
    </source>
</evidence>
<evidence type="ECO:0000256" key="1">
    <source>
        <dbReference type="SAM" id="MobiDB-lite"/>
    </source>
</evidence>
<organism evidence="3 4">
    <name type="scientific">Aquarana catesbeiana</name>
    <name type="common">American bullfrog</name>
    <name type="synonym">Rana catesbeiana</name>
    <dbReference type="NCBI Taxonomy" id="8400"/>
    <lineage>
        <taxon>Eukaryota</taxon>
        <taxon>Metazoa</taxon>
        <taxon>Chordata</taxon>
        <taxon>Craniata</taxon>
        <taxon>Vertebrata</taxon>
        <taxon>Euteleostomi</taxon>
        <taxon>Amphibia</taxon>
        <taxon>Batrachia</taxon>
        <taxon>Anura</taxon>
        <taxon>Neobatrachia</taxon>
        <taxon>Ranoidea</taxon>
        <taxon>Ranidae</taxon>
        <taxon>Aquarana</taxon>
    </lineage>
</organism>
<feature type="region of interest" description="Disordered" evidence="1">
    <location>
        <begin position="67"/>
        <end position="99"/>
    </location>
</feature>
<dbReference type="AlphaFoldDB" id="A0A2G9P4D3"/>
<proteinExistence type="predicted"/>
<keyword evidence="4" id="KW-1185">Reference proteome</keyword>
<dbReference type="Proteomes" id="UP000228934">
    <property type="component" value="Unassembled WGS sequence"/>
</dbReference>
<evidence type="ECO:0000256" key="2">
    <source>
        <dbReference type="SAM" id="SignalP"/>
    </source>
</evidence>
<feature type="chain" id="PRO_5013728787" description="Secreted protein" evidence="2">
    <location>
        <begin position="24"/>
        <end position="99"/>
    </location>
</feature>
<gene>
    <name evidence="3" type="ORF">AB205_0161210</name>
</gene>
<protein>
    <recommendedName>
        <fullName evidence="5">Secreted protein</fullName>
    </recommendedName>
</protein>
<feature type="signal peptide" evidence="2">
    <location>
        <begin position="1"/>
        <end position="23"/>
    </location>
</feature>
<evidence type="ECO:0008006" key="5">
    <source>
        <dbReference type="Google" id="ProtNLM"/>
    </source>
</evidence>
<sequence>MTSWASRFLNCLMLFLLVMSSKGWNDVSLLPQPLGIAQSHIPGGCRSRNSQHLWTGLALVIGGRFQQPRRGTQAPNGVSGTHGDGPRQWIEAGNAGFAS</sequence>
<name>A0A2G9P4D3_AQUCT</name>
<keyword evidence="2" id="KW-0732">Signal</keyword>
<dbReference type="EMBL" id="KV923733">
    <property type="protein sequence ID" value="PIN98215.1"/>
    <property type="molecule type" value="Genomic_DNA"/>
</dbReference>
<dbReference type="OrthoDB" id="9941515at2759"/>
<feature type="compositionally biased region" description="Polar residues" evidence="1">
    <location>
        <begin position="69"/>
        <end position="79"/>
    </location>
</feature>